<feature type="compositionally biased region" description="Basic and acidic residues" evidence="1">
    <location>
        <begin position="44"/>
        <end position="63"/>
    </location>
</feature>
<evidence type="ECO:0000256" key="1">
    <source>
        <dbReference type="SAM" id="MobiDB-lite"/>
    </source>
</evidence>
<comment type="caution">
    <text evidence="2">The sequence shown here is derived from an EMBL/GenBank/DDBJ whole genome shotgun (WGS) entry which is preliminary data.</text>
</comment>
<dbReference type="AlphaFoldDB" id="A0A7W7SL54"/>
<evidence type="ECO:0000313" key="2">
    <source>
        <dbReference type="EMBL" id="MBB4956661.1"/>
    </source>
</evidence>
<proteinExistence type="predicted"/>
<organism evidence="2 3">
    <name type="scientific">Micromonospora polyrhachis</name>
    <dbReference type="NCBI Taxonomy" id="1282883"/>
    <lineage>
        <taxon>Bacteria</taxon>
        <taxon>Bacillati</taxon>
        <taxon>Actinomycetota</taxon>
        <taxon>Actinomycetes</taxon>
        <taxon>Micromonosporales</taxon>
        <taxon>Micromonosporaceae</taxon>
        <taxon>Micromonospora</taxon>
    </lineage>
</organism>
<name>A0A7W7SL54_9ACTN</name>
<protein>
    <submittedName>
        <fullName evidence="2">Uncharacterized protein</fullName>
    </submittedName>
</protein>
<gene>
    <name evidence="2" type="ORF">FHR38_000394</name>
</gene>
<evidence type="ECO:0000313" key="3">
    <source>
        <dbReference type="Proteomes" id="UP000578819"/>
    </source>
</evidence>
<feature type="region of interest" description="Disordered" evidence="1">
    <location>
        <begin position="32"/>
        <end position="74"/>
    </location>
</feature>
<keyword evidence="3" id="KW-1185">Reference proteome</keyword>
<sequence>MTPPDLPIRPLPEALFRRWVHVREEDTPEMRVYRPADRPLPPARGRDGIEFRPDGTFVDHRPGPADATTRSPGQWRADEAGHCLELTYPNGNSGGRFAIVAVDTDVLCLRPQG</sequence>
<accession>A0A7W7SL54</accession>
<dbReference type="Proteomes" id="UP000578819">
    <property type="component" value="Unassembled WGS sequence"/>
</dbReference>
<reference evidence="2 3" key="1">
    <citation type="submission" date="2020-08" db="EMBL/GenBank/DDBJ databases">
        <title>Sequencing the genomes of 1000 actinobacteria strains.</title>
        <authorList>
            <person name="Klenk H.-P."/>
        </authorList>
    </citation>
    <scope>NUCLEOTIDE SEQUENCE [LARGE SCALE GENOMIC DNA]</scope>
    <source>
        <strain evidence="2 3">DSM 45886</strain>
    </source>
</reference>
<dbReference type="EMBL" id="JACHJW010000001">
    <property type="protein sequence ID" value="MBB4956661.1"/>
    <property type="molecule type" value="Genomic_DNA"/>
</dbReference>
<dbReference type="RefSeq" id="WP_184532224.1">
    <property type="nucleotide sequence ID" value="NZ_JACHJW010000001.1"/>
</dbReference>